<keyword evidence="3" id="KW-0201">Cytochrome c-type biogenesis</keyword>
<dbReference type="GO" id="GO:0030313">
    <property type="term" value="C:cell envelope"/>
    <property type="evidence" value="ECO:0007669"/>
    <property type="project" value="UniProtKB-SubCell"/>
</dbReference>
<feature type="transmembrane region" description="Helical" evidence="5">
    <location>
        <begin position="88"/>
        <end position="108"/>
    </location>
</feature>
<evidence type="ECO:0000256" key="3">
    <source>
        <dbReference type="ARBA" id="ARBA00022748"/>
    </source>
</evidence>
<dbReference type="InterPro" id="IPR051263">
    <property type="entry name" value="C-type_cytochrome_biogenesis"/>
</dbReference>
<evidence type="ECO:0000256" key="1">
    <source>
        <dbReference type="ARBA" id="ARBA00004196"/>
    </source>
</evidence>
<evidence type="ECO:0000259" key="6">
    <source>
        <dbReference type="Pfam" id="PF23914"/>
    </source>
</evidence>
<dbReference type="RefSeq" id="WP_189489169.1">
    <property type="nucleotide sequence ID" value="NZ_BMZB01000009.1"/>
</dbReference>
<dbReference type="Pfam" id="PF23914">
    <property type="entry name" value="TPR_CcmH_CycH"/>
    <property type="match status" value="1"/>
</dbReference>
<evidence type="ECO:0000313" key="8">
    <source>
        <dbReference type="Proteomes" id="UP000662572"/>
    </source>
</evidence>
<evidence type="ECO:0000313" key="7">
    <source>
        <dbReference type="EMBL" id="GGZ45674.1"/>
    </source>
</evidence>
<dbReference type="Proteomes" id="UP000662572">
    <property type="component" value="Unassembled WGS sequence"/>
</dbReference>
<keyword evidence="4" id="KW-0802">TPR repeat</keyword>
<comment type="caution">
    <text evidence="7">The sequence shown here is derived from an EMBL/GenBank/DDBJ whole genome shotgun (WGS) entry which is preliminary data.</text>
</comment>
<sequence length="359" mass="38912">MILFSVIAAALSGAVFAVAVLWLKGRAPVSDLAREKALYARFVDDVDRRLARGQIEADLALEEKAEAGRALLKAARDHGEASAPLKPAVVMVSAALVAGLSFGLYVFVGMPGYPDQPYAQRLAAWTAMAQTNPDALPPKPMSEVLKARAGDHKNDSGYWQQLGRHQVMAGDYFDGARSLEISVRLDPTRAEGWSDFGEALVLAADGVADDSARKAFNEALKRDPNDISGLYYTAKIMRDDGRFDEAKMAFDKVLMQLPAGDPRRETIAEDMTALDEARTAQDQVNAQIQGMVDNLTARLKTEPNDPDGWARLLRAHRVLKDPAAEAETLAAIRAQYKNNPDQVAAILDKAKAPVGREGG</sequence>
<reference evidence="7" key="2">
    <citation type="submission" date="2020-09" db="EMBL/GenBank/DDBJ databases">
        <authorList>
            <person name="Sun Q."/>
            <person name="Kim S."/>
        </authorList>
    </citation>
    <scope>NUCLEOTIDE SEQUENCE</scope>
    <source>
        <strain evidence="7">KCTC 32296</strain>
    </source>
</reference>
<dbReference type="InterPro" id="IPR011990">
    <property type="entry name" value="TPR-like_helical_dom_sf"/>
</dbReference>
<dbReference type="SUPFAM" id="SSF48452">
    <property type="entry name" value="TPR-like"/>
    <property type="match status" value="1"/>
</dbReference>
<dbReference type="AlphaFoldDB" id="A0A918QHC5"/>
<keyword evidence="8" id="KW-1185">Reference proteome</keyword>
<dbReference type="Gene3D" id="1.25.40.10">
    <property type="entry name" value="Tetratricopeptide repeat domain"/>
    <property type="match status" value="1"/>
</dbReference>
<name>A0A918QHC5_9CAUL</name>
<dbReference type="GO" id="GO:0017004">
    <property type="term" value="P:cytochrome complex assembly"/>
    <property type="evidence" value="ECO:0007669"/>
    <property type="project" value="UniProtKB-KW"/>
</dbReference>
<evidence type="ECO:0000256" key="4">
    <source>
        <dbReference type="ARBA" id="ARBA00022803"/>
    </source>
</evidence>
<organism evidence="7 8">
    <name type="scientific">Asticcacaulis endophyticus</name>
    <dbReference type="NCBI Taxonomy" id="1395890"/>
    <lineage>
        <taxon>Bacteria</taxon>
        <taxon>Pseudomonadati</taxon>
        <taxon>Pseudomonadota</taxon>
        <taxon>Alphaproteobacteria</taxon>
        <taxon>Caulobacterales</taxon>
        <taxon>Caulobacteraceae</taxon>
        <taxon>Asticcacaulis</taxon>
    </lineage>
</organism>
<dbReference type="EMBL" id="BMZB01000009">
    <property type="protein sequence ID" value="GGZ45674.1"/>
    <property type="molecule type" value="Genomic_DNA"/>
</dbReference>
<proteinExistence type="predicted"/>
<comment type="subcellular location">
    <subcellularLocation>
        <location evidence="1">Cell envelope</location>
    </subcellularLocation>
</comment>
<keyword evidence="2" id="KW-0677">Repeat</keyword>
<dbReference type="PANTHER" id="PTHR47870">
    <property type="entry name" value="CYTOCHROME C-TYPE BIOGENESIS PROTEIN CCMH"/>
    <property type="match status" value="1"/>
</dbReference>
<keyword evidence="5" id="KW-0812">Transmembrane</keyword>
<dbReference type="InterPro" id="IPR056413">
    <property type="entry name" value="TPR_CcmH_CycH"/>
</dbReference>
<accession>A0A918QHC5</accession>
<keyword evidence="5" id="KW-1133">Transmembrane helix</keyword>
<evidence type="ECO:0000256" key="5">
    <source>
        <dbReference type="SAM" id="Phobius"/>
    </source>
</evidence>
<protein>
    <submittedName>
        <fullName evidence="7">C-type cytochrome biogenesis protein CcmI</fullName>
    </submittedName>
</protein>
<dbReference type="PANTHER" id="PTHR47870:SF1">
    <property type="entry name" value="CYTOCHROME C-TYPE BIOGENESIS PROTEIN CCMH"/>
    <property type="match status" value="1"/>
</dbReference>
<dbReference type="NCBIfam" id="TIGR03142">
    <property type="entry name" value="cytochro_ccmI"/>
    <property type="match status" value="1"/>
</dbReference>
<keyword evidence="5" id="KW-0472">Membrane</keyword>
<dbReference type="GO" id="GO:0005886">
    <property type="term" value="C:plasma membrane"/>
    <property type="evidence" value="ECO:0007669"/>
    <property type="project" value="TreeGrafter"/>
</dbReference>
<feature type="domain" description="Cytochrome c-type biogenesis protein H TPR" evidence="6">
    <location>
        <begin position="150"/>
        <end position="264"/>
    </location>
</feature>
<reference evidence="7" key="1">
    <citation type="journal article" date="2014" name="Int. J. Syst. Evol. Microbiol.">
        <title>Complete genome sequence of Corynebacterium casei LMG S-19264T (=DSM 44701T), isolated from a smear-ripened cheese.</title>
        <authorList>
            <consortium name="US DOE Joint Genome Institute (JGI-PGF)"/>
            <person name="Walter F."/>
            <person name="Albersmeier A."/>
            <person name="Kalinowski J."/>
            <person name="Ruckert C."/>
        </authorList>
    </citation>
    <scope>NUCLEOTIDE SEQUENCE</scope>
    <source>
        <strain evidence="7">KCTC 32296</strain>
    </source>
</reference>
<evidence type="ECO:0000256" key="2">
    <source>
        <dbReference type="ARBA" id="ARBA00022737"/>
    </source>
</evidence>
<gene>
    <name evidence="7" type="ORF">GCM10011273_35490</name>
</gene>
<dbReference type="InterPro" id="IPR017560">
    <property type="entry name" value="Cyt_c_biogenesis_CcmI"/>
</dbReference>